<sequence>METFKIHTKNKEESKAVKAVLKALKIPFESIEESPYKSKFVDKIKRSEAEAREGKLKTIKTEDLWK</sequence>
<dbReference type="RefSeq" id="WP_311485262.1">
    <property type="nucleotide sequence ID" value="NZ_JAVRHP010000082.1"/>
</dbReference>
<evidence type="ECO:0000313" key="1">
    <source>
        <dbReference type="EMBL" id="MDT0651122.1"/>
    </source>
</evidence>
<gene>
    <name evidence="1" type="ORF">RM529_13270</name>
</gene>
<dbReference type="Proteomes" id="UP001248819">
    <property type="component" value="Unassembled WGS sequence"/>
</dbReference>
<evidence type="ECO:0000313" key="2">
    <source>
        <dbReference type="Proteomes" id="UP001248819"/>
    </source>
</evidence>
<proteinExistence type="predicted"/>
<organism evidence="1 2">
    <name type="scientific">Autumnicola edwardsiae</name>
    <dbReference type="NCBI Taxonomy" id="3075594"/>
    <lineage>
        <taxon>Bacteria</taxon>
        <taxon>Pseudomonadati</taxon>
        <taxon>Bacteroidota</taxon>
        <taxon>Flavobacteriia</taxon>
        <taxon>Flavobacteriales</taxon>
        <taxon>Flavobacteriaceae</taxon>
        <taxon>Autumnicola</taxon>
    </lineage>
</organism>
<dbReference type="InterPro" id="IPR020271">
    <property type="entry name" value="Uncharacterised_MJ1172"/>
</dbReference>
<name>A0ABU3CXM9_9FLAO</name>
<dbReference type="Pfam" id="PF10884">
    <property type="entry name" value="DUF2683"/>
    <property type="match status" value="1"/>
</dbReference>
<accession>A0ABU3CXM9</accession>
<dbReference type="EMBL" id="JAVRHP010000082">
    <property type="protein sequence ID" value="MDT0651122.1"/>
    <property type="molecule type" value="Genomic_DNA"/>
</dbReference>
<comment type="caution">
    <text evidence="1">The sequence shown here is derived from an EMBL/GenBank/DDBJ whole genome shotgun (WGS) entry which is preliminary data.</text>
</comment>
<reference evidence="1 2" key="1">
    <citation type="submission" date="2023-09" db="EMBL/GenBank/DDBJ databases">
        <authorList>
            <person name="Rey-Velasco X."/>
        </authorList>
    </citation>
    <scope>NUCLEOTIDE SEQUENCE [LARGE SCALE GENOMIC DNA]</scope>
    <source>
        <strain evidence="1 2">F297</strain>
    </source>
</reference>
<protein>
    <submittedName>
        <fullName evidence="1">Uncharacterized protein</fullName>
    </submittedName>
</protein>
<keyword evidence="2" id="KW-1185">Reference proteome</keyword>